<dbReference type="Gene3D" id="3.40.630.30">
    <property type="match status" value="1"/>
</dbReference>
<name>A0A6H1Z9G7_9ZZZZ</name>
<evidence type="ECO:0000313" key="3">
    <source>
        <dbReference type="EMBL" id="QJA67926.1"/>
    </source>
</evidence>
<evidence type="ECO:0000313" key="2">
    <source>
        <dbReference type="EMBL" id="QJA44102.1"/>
    </source>
</evidence>
<dbReference type="CDD" id="cd04301">
    <property type="entry name" value="NAT_SF"/>
    <property type="match status" value="1"/>
</dbReference>
<dbReference type="Pfam" id="PF00583">
    <property type="entry name" value="Acetyltransf_1"/>
    <property type="match status" value="1"/>
</dbReference>
<proteinExistence type="predicted"/>
<sequence>MIILQYKVNEINWYASLYKKVFPDDPINYPSDVYVGYEQDKIVGFASGYPLDPNTWYLQRAGVIPEERGKTKIITWYINLLREMDKTWPAMLTLVENLNVKTLKLDMAMGFVIIGTRMDSGRNLWVELLRLREN</sequence>
<gene>
    <name evidence="5" type="ORF">MM415A00093_0069</name>
    <name evidence="3" type="ORF">MM415B00143_0077</name>
    <name evidence="2" type="ORF">TM448A00087_0035</name>
    <name evidence="4" type="ORF">TM448B00099_0018</name>
</gene>
<reference evidence="2" key="1">
    <citation type="submission" date="2020-03" db="EMBL/GenBank/DDBJ databases">
        <title>The deep terrestrial virosphere.</title>
        <authorList>
            <person name="Holmfeldt K."/>
            <person name="Nilsson E."/>
            <person name="Simone D."/>
            <person name="Lopez-Fernandez M."/>
            <person name="Wu X."/>
            <person name="de Brujin I."/>
            <person name="Lundin D."/>
            <person name="Andersson A."/>
            <person name="Bertilsson S."/>
            <person name="Dopson M."/>
        </authorList>
    </citation>
    <scope>NUCLEOTIDE SEQUENCE</scope>
    <source>
        <strain evidence="5">MM415A00093</strain>
        <strain evidence="3">MM415B00143</strain>
        <strain evidence="2">TM448A00087</strain>
        <strain evidence="4">TM448B00099</strain>
    </source>
</reference>
<dbReference type="InterPro" id="IPR016181">
    <property type="entry name" value="Acyl_CoA_acyltransferase"/>
</dbReference>
<keyword evidence="2" id="KW-0808">Transferase</keyword>
<dbReference type="EMBL" id="MT141577">
    <property type="protein sequence ID" value="QJA67926.1"/>
    <property type="molecule type" value="Genomic_DNA"/>
</dbReference>
<dbReference type="AlphaFoldDB" id="A0A6H1Z9G7"/>
<evidence type="ECO:0000259" key="1">
    <source>
        <dbReference type="PROSITE" id="PS51186"/>
    </source>
</evidence>
<dbReference type="EMBL" id="MT145187">
    <property type="protein sequence ID" value="QJI04576.1"/>
    <property type="molecule type" value="Genomic_DNA"/>
</dbReference>
<feature type="domain" description="N-acetyltransferase" evidence="1">
    <location>
        <begin position="1"/>
        <end position="133"/>
    </location>
</feature>
<dbReference type="EMBL" id="MT144589">
    <property type="protein sequence ID" value="QJH93542.1"/>
    <property type="molecule type" value="Genomic_DNA"/>
</dbReference>
<protein>
    <submittedName>
        <fullName evidence="2">Putative acetyltransferase</fullName>
    </submittedName>
</protein>
<dbReference type="InterPro" id="IPR000182">
    <property type="entry name" value="GNAT_dom"/>
</dbReference>
<organism evidence="2">
    <name type="scientific">viral metagenome</name>
    <dbReference type="NCBI Taxonomy" id="1070528"/>
    <lineage>
        <taxon>unclassified sequences</taxon>
        <taxon>metagenomes</taxon>
        <taxon>organismal metagenomes</taxon>
    </lineage>
</organism>
<dbReference type="EMBL" id="MT143973">
    <property type="protein sequence ID" value="QJA44102.1"/>
    <property type="molecule type" value="Genomic_DNA"/>
</dbReference>
<evidence type="ECO:0000313" key="4">
    <source>
        <dbReference type="EMBL" id="QJH93542.1"/>
    </source>
</evidence>
<dbReference type="PROSITE" id="PS51186">
    <property type="entry name" value="GNAT"/>
    <property type="match status" value="1"/>
</dbReference>
<evidence type="ECO:0000313" key="5">
    <source>
        <dbReference type="EMBL" id="QJI04576.1"/>
    </source>
</evidence>
<dbReference type="GO" id="GO:0016747">
    <property type="term" value="F:acyltransferase activity, transferring groups other than amino-acyl groups"/>
    <property type="evidence" value="ECO:0007669"/>
    <property type="project" value="InterPro"/>
</dbReference>
<accession>A0A6H1Z9G7</accession>
<dbReference type="SUPFAM" id="SSF55729">
    <property type="entry name" value="Acyl-CoA N-acyltransferases (Nat)"/>
    <property type="match status" value="1"/>
</dbReference>